<dbReference type="Gene3D" id="3.10.20.520">
    <property type="entry name" value="Phenylacetic acid degradation B"/>
    <property type="match status" value="1"/>
</dbReference>
<dbReference type="NCBIfam" id="TIGR04031">
    <property type="entry name" value="Htur_1727_fam"/>
    <property type="match status" value="1"/>
</dbReference>
<evidence type="ECO:0000313" key="3">
    <source>
        <dbReference type="Proteomes" id="UP000268233"/>
    </source>
</evidence>
<dbReference type="EMBL" id="RBWW01000001">
    <property type="protein sequence ID" value="RKS83040.1"/>
    <property type="molecule type" value="Genomic_DNA"/>
</dbReference>
<dbReference type="InterPro" id="IPR038693">
    <property type="entry name" value="PaaB_sf"/>
</dbReference>
<proteinExistence type="predicted"/>
<reference evidence="2 3" key="1">
    <citation type="submission" date="2018-10" db="EMBL/GenBank/DDBJ databases">
        <title>Genomic Encyclopedia of Archaeal and Bacterial Type Strains, Phase II (KMG-II): from individual species to whole genera.</title>
        <authorList>
            <person name="Goeker M."/>
        </authorList>
    </citation>
    <scope>NUCLEOTIDE SEQUENCE [LARGE SCALE GENOMIC DNA]</scope>
    <source>
        <strain evidence="2 3">DSM 11927</strain>
    </source>
</reference>
<dbReference type="InterPro" id="IPR009359">
    <property type="entry name" value="PaaB"/>
</dbReference>
<dbReference type="InterPro" id="IPR023976">
    <property type="entry name" value="CHP04031_Htur1727"/>
</dbReference>
<comment type="caution">
    <text evidence="2">The sequence shown here is derived from an EMBL/GenBank/DDBJ whole genome shotgun (WGS) entry which is preliminary data.</text>
</comment>
<sequence>MEEFDHEVDAPRGATSREWEVFVREDTADPLTHVGSVSAPSVDIAREQAASLFTRTAVTLWLCPADKTRRYQTDETTLGTGKTGDDATMSVDEMESETLRGENR</sequence>
<keyword evidence="3" id="KW-1185">Reference proteome</keyword>
<organism evidence="2 3">
    <name type="scientific">Haloarcula quadrata</name>
    <dbReference type="NCBI Taxonomy" id="182779"/>
    <lineage>
        <taxon>Archaea</taxon>
        <taxon>Methanobacteriati</taxon>
        <taxon>Methanobacteriota</taxon>
        <taxon>Stenosarchaea group</taxon>
        <taxon>Halobacteria</taxon>
        <taxon>Halobacteriales</taxon>
        <taxon>Haloarculaceae</taxon>
        <taxon>Haloarcula</taxon>
    </lineage>
</organism>
<feature type="region of interest" description="Disordered" evidence="1">
    <location>
        <begin position="73"/>
        <end position="104"/>
    </location>
</feature>
<protein>
    <submittedName>
        <fullName evidence="2">RSAM-partnered protein</fullName>
    </submittedName>
</protein>
<gene>
    <name evidence="2" type="ORF">BDK61_2367</name>
</gene>
<name>A0A495R736_9EURY</name>
<dbReference type="Pfam" id="PF06243">
    <property type="entry name" value="PaaB"/>
    <property type="match status" value="1"/>
</dbReference>
<dbReference type="AlphaFoldDB" id="A0A495R736"/>
<accession>A0A495R736</accession>
<dbReference type="Proteomes" id="UP000268233">
    <property type="component" value="Unassembled WGS sequence"/>
</dbReference>
<evidence type="ECO:0000256" key="1">
    <source>
        <dbReference type="SAM" id="MobiDB-lite"/>
    </source>
</evidence>
<dbReference type="RefSeq" id="WP_121303284.1">
    <property type="nucleotide sequence ID" value="NZ_RBWW01000001.1"/>
</dbReference>
<evidence type="ECO:0000313" key="2">
    <source>
        <dbReference type="EMBL" id="RKS83040.1"/>
    </source>
</evidence>